<dbReference type="AlphaFoldDB" id="A0AAV1BCY3"/>
<sequence>MASRSSAPEIDIKAEYCPEAVIEWYRLTGLEDRKESLKRKDLALKAKQHLVYLKWEFWYVNKKGKWELRYTSPLNRKNYISLRKACESCIQDGGCSAMQSSTSVQVPSTTIFEDGGSITPSVTIPSSPLNLKKRVRDFGEIDQSTFNEDPEAFTSFSLQKCDVTTIPASKVNEKHVSTCKSQVTNSLPPYKRQKVSNMSIMDKNLEGCDQNEKVPNVSILEDNSQVFGKREDRTFVSWLDQNEKVSNVSILEDNSQVFGKREEQTFVSWLDQNEKVPNVSILEDNSQVFGKREERTSVSWLDQNEKVSNVSILEDNSQVFGKREERTFVSWLDQNEKVPNVSILEDNSQIFGKREERTFVSWLDQNEKVSNVSILEDNSQVFGKREERTFVSWLDQNEKVPNVSILEDNSQIFGKREERTFVSWLDQNEKVSNVSILEDNSQVFGKREERTFVWLVKNRVLVPGTNVFCRGSNNIVKIGSIVFDGIVCDCCHDHFNIIGFQTHAGCIRNTPSASIMLEDGRSLLECQREALNLTLPI</sequence>
<dbReference type="GO" id="GO:0006357">
    <property type="term" value="P:regulation of transcription by RNA polymerase II"/>
    <property type="evidence" value="ECO:0007669"/>
    <property type="project" value="TreeGrafter"/>
</dbReference>
<dbReference type="GO" id="GO:0003714">
    <property type="term" value="F:transcription corepressor activity"/>
    <property type="evidence" value="ECO:0007669"/>
    <property type="project" value="InterPro"/>
</dbReference>
<comment type="subcellular location">
    <subcellularLocation>
        <location evidence="1">Nucleus</location>
    </subcellularLocation>
</comment>
<reference evidence="5 6" key="1">
    <citation type="submission" date="2023-01" db="EMBL/GenBank/DDBJ databases">
        <authorList>
            <person name="Kreplak J."/>
        </authorList>
    </citation>
    <scope>NUCLEOTIDE SEQUENCE [LARGE SCALE GENOMIC DNA]</scope>
</reference>
<keyword evidence="6" id="KW-1185">Reference proteome</keyword>
<protein>
    <submittedName>
        <fullName evidence="5">Uncharacterized protein</fullName>
    </submittedName>
</protein>
<evidence type="ECO:0000313" key="5">
    <source>
        <dbReference type="EMBL" id="CAI8619573.1"/>
    </source>
</evidence>
<evidence type="ECO:0000256" key="2">
    <source>
        <dbReference type="ARBA" id="ARBA00023242"/>
    </source>
</evidence>
<keyword evidence="2" id="KW-0539">Nucleus</keyword>
<dbReference type="InterPro" id="IPR042163">
    <property type="entry name" value="PHF12"/>
</dbReference>
<dbReference type="PANTHER" id="PTHR46309:SF15">
    <property type="entry name" value="PHD-FINGER PROTEIN"/>
    <property type="match status" value="1"/>
</dbReference>
<gene>
    <name evidence="5" type="ORF">VFH_VI177920</name>
</gene>
<feature type="domain" description="DUF7028" evidence="4">
    <location>
        <begin position="10"/>
        <end position="92"/>
    </location>
</feature>
<dbReference type="EMBL" id="OX451741">
    <property type="protein sequence ID" value="CAI8619573.1"/>
    <property type="molecule type" value="Genomic_DNA"/>
</dbReference>
<dbReference type="InterPro" id="IPR054292">
    <property type="entry name" value="DUF7028"/>
</dbReference>
<evidence type="ECO:0000313" key="6">
    <source>
        <dbReference type="Proteomes" id="UP001157006"/>
    </source>
</evidence>
<proteinExistence type="predicted"/>
<dbReference type="GO" id="GO:0005634">
    <property type="term" value="C:nucleus"/>
    <property type="evidence" value="ECO:0007669"/>
    <property type="project" value="UniProtKB-SubCell"/>
</dbReference>
<name>A0AAV1BCY3_VICFA</name>
<dbReference type="PANTHER" id="PTHR46309">
    <property type="entry name" value="PHD FINGER PROTEIN 12"/>
    <property type="match status" value="1"/>
</dbReference>
<evidence type="ECO:0000259" key="4">
    <source>
        <dbReference type="Pfam" id="PF22970"/>
    </source>
</evidence>
<dbReference type="Proteomes" id="UP001157006">
    <property type="component" value="Chromosome 6"/>
</dbReference>
<evidence type="ECO:0000259" key="3">
    <source>
        <dbReference type="Pfam" id="PF16135"/>
    </source>
</evidence>
<organism evidence="5 6">
    <name type="scientific">Vicia faba</name>
    <name type="common">Broad bean</name>
    <name type="synonym">Faba vulgaris</name>
    <dbReference type="NCBI Taxonomy" id="3906"/>
    <lineage>
        <taxon>Eukaryota</taxon>
        <taxon>Viridiplantae</taxon>
        <taxon>Streptophyta</taxon>
        <taxon>Embryophyta</taxon>
        <taxon>Tracheophyta</taxon>
        <taxon>Spermatophyta</taxon>
        <taxon>Magnoliopsida</taxon>
        <taxon>eudicotyledons</taxon>
        <taxon>Gunneridae</taxon>
        <taxon>Pentapetalae</taxon>
        <taxon>rosids</taxon>
        <taxon>fabids</taxon>
        <taxon>Fabales</taxon>
        <taxon>Fabaceae</taxon>
        <taxon>Papilionoideae</taxon>
        <taxon>50 kb inversion clade</taxon>
        <taxon>NPAAA clade</taxon>
        <taxon>Hologalegina</taxon>
        <taxon>IRL clade</taxon>
        <taxon>Fabeae</taxon>
        <taxon>Vicia</taxon>
    </lineage>
</organism>
<feature type="domain" description="Tify" evidence="3">
    <location>
        <begin position="483"/>
        <end position="530"/>
    </location>
</feature>
<evidence type="ECO:0000256" key="1">
    <source>
        <dbReference type="ARBA" id="ARBA00004123"/>
    </source>
</evidence>
<accession>A0AAV1BCY3</accession>
<dbReference type="Pfam" id="PF22970">
    <property type="entry name" value="DUF7028"/>
    <property type="match status" value="1"/>
</dbReference>
<dbReference type="Pfam" id="PF16135">
    <property type="entry name" value="TDBD"/>
    <property type="match status" value="1"/>
</dbReference>
<dbReference type="InterPro" id="IPR032308">
    <property type="entry name" value="TDBD"/>
</dbReference>